<dbReference type="GO" id="GO:0006513">
    <property type="term" value="P:protein monoubiquitination"/>
    <property type="evidence" value="ECO:0007669"/>
    <property type="project" value="TreeGrafter"/>
</dbReference>
<dbReference type="GO" id="GO:0000151">
    <property type="term" value="C:ubiquitin ligase complex"/>
    <property type="evidence" value="ECO:0007669"/>
    <property type="project" value="TreeGrafter"/>
</dbReference>
<evidence type="ECO:0000256" key="1">
    <source>
        <dbReference type="SAM" id="MobiDB-lite"/>
    </source>
</evidence>
<feature type="compositionally biased region" description="Basic and acidic residues" evidence="1">
    <location>
        <begin position="395"/>
        <end position="413"/>
    </location>
</feature>
<keyword evidence="3" id="KW-1185">Reference proteome</keyword>
<dbReference type="Pfam" id="PF09814">
    <property type="entry name" value="HECT_2"/>
    <property type="match status" value="1"/>
</dbReference>
<dbReference type="GO" id="GO:0030332">
    <property type="term" value="F:cyclin binding"/>
    <property type="evidence" value="ECO:0007669"/>
    <property type="project" value="TreeGrafter"/>
</dbReference>
<dbReference type="RefSeq" id="XP_062625564.1">
    <property type="nucleotide sequence ID" value="XM_062769580.1"/>
</dbReference>
<dbReference type="GO" id="GO:0061630">
    <property type="term" value="F:ubiquitin protein ligase activity"/>
    <property type="evidence" value="ECO:0007669"/>
    <property type="project" value="TreeGrafter"/>
</dbReference>
<dbReference type="GO" id="GO:0043161">
    <property type="term" value="P:proteasome-mediated ubiquitin-dependent protein catabolic process"/>
    <property type="evidence" value="ECO:0007669"/>
    <property type="project" value="TreeGrafter"/>
</dbReference>
<dbReference type="Proteomes" id="UP000827549">
    <property type="component" value="Chromosome 2"/>
</dbReference>
<feature type="compositionally biased region" description="Basic and acidic residues" evidence="1">
    <location>
        <begin position="435"/>
        <end position="444"/>
    </location>
</feature>
<organism evidence="2 3">
    <name type="scientific">Vanrija pseudolonga</name>
    <dbReference type="NCBI Taxonomy" id="143232"/>
    <lineage>
        <taxon>Eukaryota</taxon>
        <taxon>Fungi</taxon>
        <taxon>Dikarya</taxon>
        <taxon>Basidiomycota</taxon>
        <taxon>Agaricomycotina</taxon>
        <taxon>Tremellomycetes</taxon>
        <taxon>Trichosporonales</taxon>
        <taxon>Trichosporonaceae</taxon>
        <taxon>Vanrija</taxon>
    </lineage>
</organism>
<dbReference type="GO" id="GO:0005634">
    <property type="term" value="C:nucleus"/>
    <property type="evidence" value="ECO:0007669"/>
    <property type="project" value="TreeGrafter"/>
</dbReference>
<feature type="compositionally biased region" description="Basic residues" evidence="1">
    <location>
        <begin position="1019"/>
        <end position="1029"/>
    </location>
</feature>
<name>A0AAF0Y523_9TREE</name>
<dbReference type="AlphaFoldDB" id="A0AAF0Y523"/>
<dbReference type="PANTHER" id="PTHR31531:SF2">
    <property type="entry name" value="E3 UBIQUITIN-PROTEIN LIGASE E3D"/>
    <property type="match status" value="1"/>
</dbReference>
<feature type="compositionally biased region" description="Polar residues" evidence="1">
    <location>
        <begin position="605"/>
        <end position="629"/>
    </location>
</feature>
<feature type="compositionally biased region" description="Polar residues" evidence="1">
    <location>
        <begin position="453"/>
        <end position="462"/>
    </location>
</feature>
<proteinExistence type="predicted"/>
<dbReference type="GO" id="GO:0005829">
    <property type="term" value="C:cytosol"/>
    <property type="evidence" value="ECO:0007669"/>
    <property type="project" value="TreeGrafter"/>
</dbReference>
<dbReference type="GeneID" id="87806302"/>
<feature type="compositionally biased region" description="Acidic residues" evidence="1">
    <location>
        <begin position="24"/>
        <end position="36"/>
    </location>
</feature>
<feature type="region of interest" description="Disordered" evidence="1">
    <location>
        <begin position="1011"/>
        <end position="1040"/>
    </location>
</feature>
<protein>
    <submittedName>
        <fullName evidence="2">Purtative protein</fullName>
    </submittedName>
</protein>
<dbReference type="EMBL" id="CP086715">
    <property type="protein sequence ID" value="WOO79532.1"/>
    <property type="molecule type" value="Genomic_DNA"/>
</dbReference>
<gene>
    <name evidence="2" type="primary">SPBC1734.10c</name>
    <name evidence="2" type="ORF">LOC62_02G003056</name>
</gene>
<sequence>MALVLQQQHYKPPPSLHSVLEEAEAAEYEEEDDQVDELPPPPSPFPQSFQALSEASAPSVEGEGDEEATETTDASDFGLLQSSAPEIELDLVGLQRSCVDALEALLPHSATESIHEDDRRLAAALSELLEASYEFEAFHAEDAILSPTPSCDTSFVAESPFIALVKVLLTVQMAAEARTPRAPTAPEEDVTTPEALALAREDVAWARLQSLSQAIVALVHERDPPTPTAPHVLPPGYTTDLSSEAGESESLPSYHGHQGEAGRSSGSHEEAYKLAGDKAKVDLKSGDETVRARHSRATIGVLNDIDTVTNAIERLQTVAPQMQKQRVELRSGKMARRIQHSPMTSEADPVAAEYVKMRELEDIWDKIERTQGPGRSRGGDDQRVDGNAWAARQQARRDTLLKRLSNSHEKRLSNQDMGLRTGQEQRNSFIQGIVEKSRDGRLSDQEAPPPTPKSSKFSLRSASIRSRLTDERRSVKSIEAFEVDTADTDDDKDGTEYEDEDDEFDEDAIIADYTFPRTPRSHQRSPHELEEEAMDQVLQRMPSRLSQQDCPPPTPMSFQDKQHGFYEALAASSRVGRLHNQDTLPPTPRSPARTSFGPGTPRSPARSTFAATGTPRSPARSTFADSPQFTERPGFSRRSSLAPTIKEPHSRSTSTTTIRSSVPNNTSNNPSGIRKISQIVKRGSMALSLRQRADPQPTHHEFDAADVGYIIEHQEALRIVIVTIYGINLDSAPYLQLEVTSANDALLTCKRDASLRVAISLPTAVVQGQVVPIVKAGDVYFEAKLAAMPTQLLTLSLNTTIAHPLSAPNLRSLAPRSLCCTSCDREIARFPTGVNFKDLPSEHWAEMLEVWMCHADPAFTAHLARHTRDGFWPTDGTVLVGGSYLLIASEHICEGTLSVTESAEPDDWHIVSCPCGEVLGKERPKNGRPGEGTVRLSKWAIALLRGKGAGEVEPVRFPVSTFVVSDMLELAQAHAAHRFIISDEQTGDRRLAVWLFNPSIRVSYRRPANSFPLSPSHHGPSKGRNKLRRFSNSSKAPRKLSAEGLPFGRAFRAAKIMYKVLEPFSPDEPYEHLPGFGPLGQVEQLRYSRKVCVTLIESLRASSSLYPEPRRTMGSFDIGFLERA</sequence>
<accession>A0AAF0Y523</accession>
<feature type="region of interest" description="Disordered" evidence="1">
    <location>
        <begin position="366"/>
        <end position="462"/>
    </location>
</feature>
<evidence type="ECO:0000313" key="2">
    <source>
        <dbReference type="EMBL" id="WOO79532.1"/>
    </source>
</evidence>
<feature type="region of interest" description="Disordered" evidence="1">
    <location>
        <begin position="24"/>
        <end position="77"/>
    </location>
</feature>
<feature type="compositionally biased region" description="Low complexity" evidence="1">
    <location>
        <begin position="651"/>
        <end position="671"/>
    </location>
</feature>
<feature type="region of interest" description="Disordered" evidence="1">
    <location>
        <begin position="222"/>
        <end position="269"/>
    </location>
</feature>
<feature type="region of interest" description="Disordered" evidence="1">
    <location>
        <begin position="479"/>
        <end position="502"/>
    </location>
</feature>
<dbReference type="GO" id="GO:0031624">
    <property type="term" value="F:ubiquitin conjugating enzyme binding"/>
    <property type="evidence" value="ECO:0007669"/>
    <property type="project" value="TreeGrafter"/>
</dbReference>
<reference evidence="2" key="1">
    <citation type="submission" date="2023-10" db="EMBL/GenBank/DDBJ databases">
        <authorList>
            <person name="Noh H."/>
        </authorList>
    </citation>
    <scope>NUCLEOTIDE SEQUENCE</scope>
    <source>
        <strain evidence="2">DUCC4014</strain>
    </source>
</reference>
<evidence type="ECO:0000313" key="3">
    <source>
        <dbReference type="Proteomes" id="UP000827549"/>
    </source>
</evidence>
<dbReference type="PANTHER" id="PTHR31531">
    <property type="entry name" value="E3 UBIQUITIN-PROTEIN LIGASE E3D FAMILY MEMBER"/>
    <property type="match status" value="1"/>
</dbReference>
<feature type="compositionally biased region" description="Acidic residues" evidence="1">
    <location>
        <begin position="481"/>
        <end position="502"/>
    </location>
</feature>
<feature type="region of interest" description="Disordered" evidence="1">
    <location>
        <begin position="578"/>
        <end position="673"/>
    </location>
</feature>
<dbReference type="GO" id="GO:0000209">
    <property type="term" value="P:protein polyubiquitination"/>
    <property type="evidence" value="ECO:0007669"/>
    <property type="project" value="TreeGrafter"/>
</dbReference>
<dbReference type="GO" id="GO:0051865">
    <property type="term" value="P:protein autoubiquitination"/>
    <property type="evidence" value="ECO:0007669"/>
    <property type="project" value="TreeGrafter"/>
</dbReference>
<dbReference type="InterPro" id="IPR019193">
    <property type="entry name" value="UBQ-conj_enz_E2-bd_prot"/>
</dbReference>